<feature type="compositionally biased region" description="Low complexity" evidence="1">
    <location>
        <begin position="120"/>
        <end position="139"/>
    </location>
</feature>
<evidence type="ECO:0000313" key="3">
    <source>
        <dbReference type="EMBL" id="MCB7386327.1"/>
    </source>
</evidence>
<feature type="transmembrane region" description="Helical" evidence="2">
    <location>
        <begin position="29"/>
        <end position="46"/>
    </location>
</feature>
<dbReference type="EMBL" id="JAJCIS010000001">
    <property type="protein sequence ID" value="MCB7386327.1"/>
    <property type="molecule type" value="Genomic_DNA"/>
</dbReference>
<feature type="region of interest" description="Disordered" evidence="1">
    <location>
        <begin position="105"/>
        <end position="147"/>
    </location>
</feature>
<keyword evidence="2" id="KW-0472">Membrane</keyword>
<feature type="region of interest" description="Disordered" evidence="1">
    <location>
        <begin position="49"/>
        <end position="69"/>
    </location>
</feature>
<keyword evidence="2" id="KW-0812">Transmembrane</keyword>
<name>A0ABS8DDZ6_9FIRM</name>
<organism evidence="3 4">
    <name type="scientific">Bariatricus massiliensis</name>
    <dbReference type="NCBI Taxonomy" id="1745713"/>
    <lineage>
        <taxon>Bacteria</taxon>
        <taxon>Bacillati</taxon>
        <taxon>Bacillota</taxon>
        <taxon>Clostridia</taxon>
        <taxon>Lachnospirales</taxon>
        <taxon>Lachnospiraceae</taxon>
        <taxon>Bariatricus</taxon>
    </lineage>
</organism>
<dbReference type="RefSeq" id="WP_227183257.1">
    <property type="nucleotide sequence ID" value="NZ_JAJCIQ010000001.1"/>
</dbReference>
<comment type="caution">
    <text evidence="3">The sequence shown here is derived from an EMBL/GenBank/DDBJ whole genome shotgun (WGS) entry which is preliminary data.</text>
</comment>
<gene>
    <name evidence="3" type="ORF">LIZ65_03415</name>
</gene>
<accession>A0ABS8DDZ6</accession>
<evidence type="ECO:0000256" key="1">
    <source>
        <dbReference type="SAM" id="MobiDB-lite"/>
    </source>
</evidence>
<proteinExistence type="predicted"/>
<evidence type="ECO:0000256" key="2">
    <source>
        <dbReference type="SAM" id="Phobius"/>
    </source>
</evidence>
<feature type="compositionally biased region" description="Polar residues" evidence="1">
    <location>
        <begin position="56"/>
        <end position="65"/>
    </location>
</feature>
<sequence length="195" mass="21156">MREGNQNKSSDKKDWKVWLKQQKGKKDQWLIVILVGILLLVIAMPTSTAKKDSGSKETVTTAQQSEDTDSYARLLERRLEEALTQVQGVGKVSVMITLSSSAEKVVEKDRETSSDTSTDGENGTSQSSSSAETSVYSGESGSGTPYIKKELTPDIKGVMVIADGGDNAVVIENITEAVQALFGVDTHKIKVMKRN</sequence>
<keyword evidence="4" id="KW-1185">Reference proteome</keyword>
<evidence type="ECO:0000313" key="4">
    <source>
        <dbReference type="Proteomes" id="UP001299546"/>
    </source>
</evidence>
<keyword evidence="2" id="KW-1133">Transmembrane helix</keyword>
<reference evidence="3 4" key="1">
    <citation type="submission" date="2021-10" db="EMBL/GenBank/DDBJ databases">
        <title>Collection of gut derived symbiotic bacterial strains cultured from healthy donors.</title>
        <authorList>
            <person name="Lin H."/>
            <person name="Littmann E."/>
            <person name="Kohout C."/>
            <person name="Pamer E.G."/>
        </authorList>
    </citation>
    <scope>NUCLEOTIDE SEQUENCE [LARGE SCALE GENOMIC DNA]</scope>
    <source>
        <strain evidence="3 4">DFI.1.165</strain>
    </source>
</reference>
<dbReference type="Proteomes" id="UP001299546">
    <property type="component" value="Unassembled WGS sequence"/>
</dbReference>
<protein>
    <submittedName>
        <fullName evidence="3">Stage III sporulation protein AG</fullName>
    </submittedName>
</protein>